<organism evidence="7 8">
    <name type="scientific">Sphingobium yanoikuyae</name>
    <name type="common">Sphingomonas yanoikuyae</name>
    <dbReference type="NCBI Taxonomy" id="13690"/>
    <lineage>
        <taxon>Bacteria</taxon>
        <taxon>Pseudomonadati</taxon>
        <taxon>Pseudomonadota</taxon>
        <taxon>Alphaproteobacteria</taxon>
        <taxon>Sphingomonadales</taxon>
        <taxon>Sphingomonadaceae</taxon>
        <taxon>Sphingobium</taxon>
    </lineage>
</organism>
<accession>A0A9X7UMD2</accession>
<gene>
    <name evidence="7" type="ORF">H3V42_31790</name>
</gene>
<keyword evidence="3 6" id="KW-0812">Transmembrane</keyword>
<keyword evidence="7" id="KW-0614">Plasmid</keyword>
<protein>
    <submittedName>
        <fullName evidence="7">Sodium:proton antiporter</fullName>
    </submittedName>
</protein>
<evidence type="ECO:0000256" key="4">
    <source>
        <dbReference type="ARBA" id="ARBA00022989"/>
    </source>
</evidence>
<evidence type="ECO:0000256" key="3">
    <source>
        <dbReference type="ARBA" id="ARBA00022692"/>
    </source>
</evidence>
<evidence type="ECO:0000256" key="6">
    <source>
        <dbReference type="SAM" id="Phobius"/>
    </source>
</evidence>
<evidence type="ECO:0000256" key="5">
    <source>
        <dbReference type="ARBA" id="ARBA00023136"/>
    </source>
</evidence>
<keyword evidence="4 6" id="KW-1133">Transmembrane helix</keyword>
<dbReference type="RefSeq" id="WP_099231077.1">
    <property type="nucleotide sequence ID" value="NZ_CALUBW010000105.1"/>
</dbReference>
<keyword evidence="5 6" id="KW-0472">Membrane</keyword>
<geneLocation type="plasmid" evidence="7 8">
    <name>unnamed1</name>
</geneLocation>
<evidence type="ECO:0000256" key="1">
    <source>
        <dbReference type="ARBA" id="ARBA00004651"/>
    </source>
</evidence>
<evidence type="ECO:0000313" key="8">
    <source>
        <dbReference type="Proteomes" id="UP000515377"/>
    </source>
</evidence>
<dbReference type="Proteomes" id="UP000515377">
    <property type="component" value="Plasmid unnamed1"/>
</dbReference>
<dbReference type="InterPro" id="IPR007208">
    <property type="entry name" value="MrpF/PhaF-like"/>
</dbReference>
<feature type="transmembrane region" description="Helical" evidence="6">
    <location>
        <begin position="62"/>
        <end position="82"/>
    </location>
</feature>
<dbReference type="GO" id="GO:0005886">
    <property type="term" value="C:plasma membrane"/>
    <property type="evidence" value="ECO:0007669"/>
    <property type="project" value="UniProtKB-SubCell"/>
</dbReference>
<evidence type="ECO:0000256" key="2">
    <source>
        <dbReference type="ARBA" id="ARBA00022475"/>
    </source>
</evidence>
<dbReference type="GO" id="GO:0015075">
    <property type="term" value="F:monoatomic ion transmembrane transporter activity"/>
    <property type="evidence" value="ECO:0007669"/>
    <property type="project" value="InterPro"/>
</dbReference>
<sequence length="95" mass="9576">MADILAAAAFLVLAMTVLALLRVLRSRVLAERVMALQLLGTGGTAVLLLLGAASGSAAVIDVALLLALFAAFACVAFALGMAEPAAELDPAKEQP</sequence>
<comment type="subcellular location">
    <subcellularLocation>
        <location evidence="1">Cell membrane</location>
        <topology evidence="1">Multi-pass membrane protein</topology>
    </subcellularLocation>
</comment>
<dbReference type="Pfam" id="PF04066">
    <property type="entry name" value="MrpF_PhaF"/>
    <property type="match status" value="1"/>
</dbReference>
<feature type="transmembrane region" description="Helical" evidence="6">
    <location>
        <begin position="36"/>
        <end position="56"/>
    </location>
</feature>
<evidence type="ECO:0000313" key="7">
    <source>
        <dbReference type="EMBL" id="QNG49425.1"/>
    </source>
</evidence>
<dbReference type="EMBL" id="CP060123">
    <property type="protein sequence ID" value="QNG49425.1"/>
    <property type="molecule type" value="Genomic_DNA"/>
</dbReference>
<keyword evidence="2" id="KW-1003">Cell membrane</keyword>
<reference evidence="7 8" key="1">
    <citation type="submission" date="2020-07" db="EMBL/GenBank/DDBJ databases">
        <title>Whole genome sequence of Sphingobium yanoikuyae A3.</title>
        <authorList>
            <person name="Han S.-S."/>
        </authorList>
    </citation>
    <scope>NUCLEOTIDE SEQUENCE [LARGE SCALE GENOMIC DNA]</scope>
    <source>
        <strain evidence="7 8">A3</strain>
        <plasmid evidence="7 8">unnamed1</plasmid>
    </source>
</reference>
<feature type="transmembrane region" description="Helical" evidence="6">
    <location>
        <begin position="6"/>
        <end position="24"/>
    </location>
</feature>
<proteinExistence type="predicted"/>
<name>A0A9X7UMD2_SPHYA</name>
<dbReference type="AlphaFoldDB" id="A0A9X7UMD2"/>